<name>A0ABZ2PC86_9BRAD</name>
<evidence type="ECO:0000313" key="1">
    <source>
        <dbReference type="EMBL" id="WXC84767.1"/>
    </source>
</evidence>
<reference evidence="1" key="2">
    <citation type="submission" date="2024-03" db="EMBL/GenBank/DDBJ databases">
        <authorList>
            <person name="Bromfield E.S.P."/>
            <person name="Cloutier S."/>
        </authorList>
    </citation>
    <scope>NUCLEOTIDE SEQUENCE</scope>
    <source>
        <strain evidence="1">5S5</strain>
        <plasmid evidence="1">pBs5S5a</plasmid>
    </source>
</reference>
<reference evidence="1" key="1">
    <citation type="journal article" date="2021" name="Int. J. Syst. Evol. Microbiol.">
        <title>Bradyrhizobium septentrionale sp. nov. (sv. septentrionale) and Bradyrhizobium quebecense sp. nov. (sv. septentrionale) associated with legumes native to Canada possess rearranged symbiosis genes and numerous insertion sequences.</title>
        <authorList>
            <person name="Bromfield E.S.P."/>
            <person name="Cloutier S."/>
        </authorList>
    </citation>
    <scope>NUCLEOTIDE SEQUENCE</scope>
    <source>
        <strain evidence="1">5S5</strain>
    </source>
</reference>
<sequence>MIDPLTALAFSVYENKGVYCLLLGSGISRPAQIPTGWEVTLDLVQRVAALQGVADEPDWAAWHKSKFGKEPNYSELLDQLASTPDERRSVLHSYIEPNAEDVEAGRKIPTRAHQAIARLVAAGHVRVIITTNFDRLTENALRENGVEPTVISSDDSLKGAVPLIHSRCYVVKIHGDYLDTRIRNTDAELGEYTPELNTLLDRIIDEHGLIVCGWSGDWDPALRSAITQAPNRRYPMFWAARGKLSAVAQMVVDHRAGKIITIEGADTFFERLEMLVSVQTDAQRPNPRSVDLLVASSKKFLTRSEFRIQLDELIGAELRRIDNFIVSGGFQPPAGTWRDEFFVSAVSRYEAQTEILARIFGVLGRYGKGDEFRDAADVITRLGYREPGSGFSVLINLRTYPAVLLFYAYGIALLKAQRFADLFRLFSTPVNIGRDYAPTVVSHLLLTGWEGAEHDPWNLMHGKQQRRTPLSDYLHGVFEKWTSDYLFTTGEFTTLFTHFELLGTLAYIGLANDKPTLQAALQARQYVRAPLGRAAWDGRSARSILDSWKGEVQPTLLEAGFARGDQDYLTLATESIVRLASNMRW</sequence>
<accession>A0ABZ2PC86</accession>
<proteinExistence type="predicted"/>
<evidence type="ECO:0000313" key="2">
    <source>
        <dbReference type="Proteomes" id="UP001432046"/>
    </source>
</evidence>
<dbReference type="Proteomes" id="UP001432046">
    <property type="component" value="Plasmid pBs5S5a"/>
</dbReference>
<organism evidence="1 2">
    <name type="scientific">Bradyrhizobium septentrionale</name>
    <dbReference type="NCBI Taxonomy" id="1404411"/>
    <lineage>
        <taxon>Bacteria</taxon>
        <taxon>Pseudomonadati</taxon>
        <taxon>Pseudomonadota</taxon>
        <taxon>Alphaproteobacteria</taxon>
        <taxon>Hyphomicrobiales</taxon>
        <taxon>Nitrobacteraceae</taxon>
        <taxon>Bradyrhizobium</taxon>
    </lineage>
</organism>
<gene>
    <name evidence="1" type="ORF">WDK88_45670</name>
</gene>
<dbReference type="EMBL" id="CP147713">
    <property type="protein sequence ID" value="WXC84767.1"/>
    <property type="molecule type" value="Genomic_DNA"/>
</dbReference>
<dbReference type="SUPFAM" id="SSF52467">
    <property type="entry name" value="DHS-like NAD/FAD-binding domain"/>
    <property type="match status" value="1"/>
</dbReference>
<geneLocation type="plasmid" evidence="1 2">
    <name>pBs5S5a</name>
</geneLocation>
<keyword evidence="1" id="KW-0614">Plasmid</keyword>
<dbReference type="Gene3D" id="3.40.50.1220">
    <property type="entry name" value="TPP-binding domain"/>
    <property type="match status" value="1"/>
</dbReference>
<keyword evidence="2" id="KW-1185">Reference proteome</keyword>
<dbReference type="InterPro" id="IPR029035">
    <property type="entry name" value="DHS-like_NAD/FAD-binding_dom"/>
</dbReference>
<protein>
    <submittedName>
        <fullName evidence="1">SIR2 family protein</fullName>
    </submittedName>
</protein>
<dbReference type="Pfam" id="PF13289">
    <property type="entry name" value="SIR2_2"/>
    <property type="match status" value="1"/>
</dbReference>
<dbReference type="RefSeq" id="WP_338835174.1">
    <property type="nucleotide sequence ID" value="NZ_CP147713.1"/>
</dbReference>